<keyword evidence="1" id="KW-0436">Ligase</keyword>
<dbReference type="InterPro" id="IPR051046">
    <property type="entry name" value="MurCDEF_CellWall_CoF430Synth"/>
</dbReference>
<evidence type="ECO:0000259" key="4">
    <source>
        <dbReference type="Pfam" id="PF02875"/>
    </source>
</evidence>
<dbReference type="InterPro" id="IPR013221">
    <property type="entry name" value="Mur_ligase_cen"/>
</dbReference>
<sequence>MSGFTINEIEKLLDSKSTYLPDQEPEIISNFEYVVSNLPNTAETAMKTAFISISRNRWNQVTLKETNWTSGNEAILKHLGPIGLIITEKPIPELLGSIAQIIVQDSFEALLSLAREARRKMNHPVIGITGSVGKSTTRLLFEHLLGDSRSFIATRGNHNTRTGVPLYCAKLASDPSVGILEISLNALNNRGNLAELVRPDICIVTSVGEAHLSTLHSTTTVATFKARIFDGLTKDGLAIINADIPTEEFQILKKRAGQRTRRIRTYSLHDQTADLHATCITHAKDGTHVAFSHKGETYEFTLSLSGEGTVQNTLGVLLCLMEMGEDPAPLLPKLKSFSSLPKVMERKTLITPDNRQIEVIDDSHNAAIPSMINAIQAFKAKRPFYRGRGLLVLGQVADLGKQAESLHEKLLPVILDSGADFVFGHGPLMRNAIKQLPEGKIGGWFNHAQDLAAHLPLYCTDDSLVLLKGSVTGSDFSKTGELFSSEARKSKSLLFQPTAVQLSEVLQPHWGARVYELINRKKPLLTSGNADSRSIEGLAPLLLWEAAQSKRADWPDAVELQAWPTNPAVSRTGRELRTGNLFSFTEMVEELTFSPHPSLVFEVANRLFGNRRLAMQAVTKIADRLGLGTSAALNLTGRYRKKEVQGFGLDDLAQIGKHLSNRASLMPLLPIESPNEVRGLVTGRLRLSCVAYSSGKLCTITGARTEGELAHLLGDLLG</sequence>
<dbReference type="EMBL" id="FTPL01000001">
    <property type="protein sequence ID" value="SIT74579.1"/>
    <property type="molecule type" value="Genomic_DNA"/>
</dbReference>
<dbReference type="Gene3D" id="3.40.1190.10">
    <property type="entry name" value="Mur-like, catalytic domain"/>
    <property type="match status" value="1"/>
</dbReference>
<gene>
    <name evidence="6" type="ORF">SAMN05428946_1090</name>
</gene>
<dbReference type="STRING" id="550447.SAMN05428946_1090"/>
<dbReference type="GO" id="GO:0005524">
    <property type="term" value="F:ATP binding"/>
    <property type="evidence" value="ECO:0007669"/>
    <property type="project" value="UniProtKB-KW"/>
</dbReference>
<dbReference type="InterPro" id="IPR036615">
    <property type="entry name" value="Mur_ligase_C_dom_sf"/>
</dbReference>
<evidence type="ECO:0000256" key="1">
    <source>
        <dbReference type="ARBA" id="ARBA00022598"/>
    </source>
</evidence>
<dbReference type="SUPFAM" id="SSF53623">
    <property type="entry name" value="MurD-like peptide ligases, catalytic domain"/>
    <property type="match status" value="1"/>
</dbReference>
<name>A0A1U7PNG9_9BACI</name>
<reference evidence="7" key="1">
    <citation type="submission" date="2017-01" db="EMBL/GenBank/DDBJ databases">
        <authorList>
            <person name="Varghese N."/>
            <person name="Submissions S."/>
        </authorList>
    </citation>
    <scope>NUCLEOTIDE SEQUENCE [LARGE SCALE GENOMIC DNA]</scope>
    <source>
        <strain evidence="7">MNA4</strain>
    </source>
</reference>
<dbReference type="Gene3D" id="3.90.190.20">
    <property type="entry name" value="Mur ligase, C-terminal domain"/>
    <property type="match status" value="1"/>
</dbReference>
<evidence type="ECO:0000259" key="5">
    <source>
        <dbReference type="Pfam" id="PF08245"/>
    </source>
</evidence>
<keyword evidence="7" id="KW-1185">Reference proteome</keyword>
<feature type="domain" description="Mur ligase central" evidence="5">
    <location>
        <begin position="128"/>
        <end position="319"/>
    </location>
</feature>
<organism evidence="6 7">
    <name type="scientific">Edaphobacillus lindanitolerans</name>
    <dbReference type="NCBI Taxonomy" id="550447"/>
    <lineage>
        <taxon>Bacteria</taxon>
        <taxon>Bacillati</taxon>
        <taxon>Bacillota</taxon>
        <taxon>Bacilli</taxon>
        <taxon>Bacillales</taxon>
        <taxon>Bacillaceae</taxon>
        <taxon>Edaphobacillus</taxon>
    </lineage>
</organism>
<evidence type="ECO:0000256" key="3">
    <source>
        <dbReference type="ARBA" id="ARBA00022840"/>
    </source>
</evidence>
<dbReference type="Proteomes" id="UP000187550">
    <property type="component" value="Unassembled WGS sequence"/>
</dbReference>
<dbReference type="PANTHER" id="PTHR43024">
    <property type="entry name" value="UDP-N-ACETYLMURAMOYL-TRIPEPTIDE--D-ALANYL-D-ALANINE LIGASE"/>
    <property type="match status" value="1"/>
</dbReference>
<protein>
    <submittedName>
        <fullName evidence="6">UDP-N-acetylmuramyl pentapeptide synthase</fullName>
    </submittedName>
</protein>
<feature type="domain" description="Mur ligase C-terminal" evidence="4">
    <location>
        <begin position="354"/>
        <end position="470"/>
    </location>
</feature>
<dbReference type="RefSeq" id="WP_076757299.1">
    <property type="nucleotide sequence ID" value="NZ_FTPL01000001.1"/>
</dbReference>
<dbReference type="GO" id="GO:0016881">
    <property type="term" value="F:acid-amino acid ligase activity"/>
    <property type="evidence" value="ECO:0007669"/>
    <property type="project" value="InterPro"/>
</dbReference>
<dbReference type="PANTHER" id="PTHR43024:SF1">
    <property type="entry name" value="UDP-N-ACETYLMURAMOYL-TRIPEPTIDE--D-ALANYL-D-ALANINE LIGASE"/>
    <property type="match status" value="1"/>
</dbReference>
<keyword evidence="3" id="KW-0067">ATP-binding</keyword>
<dbReference type="Pfam" id="PF08245">
    <property type="entry name" value="Mur_ligase_M"/>
    <property type="match status" value="1"/>
</dbReference>
<keyword evidence="2" id="KW-0547">Nucleotide-binding</keyword>
<evidence type="ECO:0000313" key="7">
    <source>
        <dbReference type="Proteomes" id="UP000187550"/>
    </source>
</evidence>
<evidence type="ECO:0000256" key="2">
    <source>
        <dbReference type="ARBA" id="ARBA00022741"/>
    </source>
</evidence>
<evidence type="ECO:0000313" key="6">
    <source>
        <dbReference type="EMBL" id="SIT74579.1"/>
    </source>
</evidence>
<dbReference type="OrthoDB" id="9801978at2"/>
<dbReference type="InterPro" id="IPR004101">
    <property type="entry name" value="Mur_ligase_C"/>
</dbReference>
<dbReference type="AlphaFoldDB" id="A0A1U7PNG9"/>
<proteinExistence type="predicted"/>
<dbReference type="SUPFAM" id="SSF53244">
    <property type="entry name" value="MurD-like peptide ligases, peptide-binding domain"/>
    <property type="match status" value="1"/>
</dbReference>
<accession>A0A1U7PNG9</accession>
<dbReference type="Pfam" id="PF02875">
    <property type="entry name" value="Mur_ligase_C"/>
    <property type="match status" value="1"/>
</dbReference>
<dbReference type="InterPro" id="IPR036565">
    <property type="entry name" value="Mur-like_cat_sf"/>
</dbReference>